<dbReference type="SUPFAM" id="SSF46689">
    <property type="entry name" value="Homeodomain-like"/>
    <property type="match status" value="1"/>
</dbReference>
<dbReference type="InterPro" id="IPR018060">
    <property type="entry name" value="HTH_AraC"/>
</dbReference>
<protein>
    <submittedName>
        <fullName evidence="6">AraC family transcriptional regulator</fullName>
    </submittedName>
</protein>
<dbReference type="Pfam" id="PF12833">
    <property type="entry name" value="HTH_18"/>
    <property type="match status" value="1"/>
</dbReference>
<reference evidence="6" key="2">
    <citation type="submission" date="2020-09" db="EMBL/GenBank/DDBJ databases">
        <authorList>
            <person name="Sun Q."/>
            <person name="Kim S."/>
        </authorList>
    </citation>
    <scope>NUCLEOTIDE SEQUENCE</scope>
    <source>
        <strain evidence="6">KCTC 32182</strain>
    </source>
</reference>
<dbReference type="GO" id="GO:0003700">
    <property type="term" value="F:DNA-binding transcription factor activity"/>
    <property type="evidence" value="ECO:0007669"/>
    <property type="project" value="InterPro"/>
</dbReference>
<keyword evidence="3" id="KW-0238">DNA-binding</keyword>
<keyword evidence="2" id="KW-0805">Transcription regulation</keyword>
<dbReference type="GO" id="GO:0043565">
    <property type="term" value="F:sequence-specific DNA binding"/>
    <property type="evidence" value="ECO:0007669"/>
    <property type="project" value="InterPro"/>
</dbReference>
<evidence type="ECO:0000313" key="6">
    <source>
        <dbReference type="EMBL" id="GGY14114.1"/>
    </source>
</evidence>
<organism evidence="6 7">
    <name type="scientific">Paludibacterium paludis</name>
    <dbReference type="NCBI Taxonomy" id="1225769"/>
    <lineage>
        <taxon>Bacteria</taxon>
        <taxon>Pseudomonadati</taxon>
        <taxon>Pseudomonadota</taxon>
        <taxon>Betaproteobacteria</taxon>
        <taxon>Neisseriales</taxon>
        <taxon>Chromobacteriaceae</taxon>
        <taxon>Paludibacterium</taxon>
    </lineage>
</organism>
<dbReference type="SMART" id="SM00342">
    <property type="entry name" value="HTH_ARAC"/>
    <property type="match status" value="1"/>
</dbReference>
<name>A0A918P2J4_9NEIS</name>
<dbReference type="EMBL" id="BMYX01000007">
    <property type="protein sequence ID" value="GGY14114.1"/>
    <property type="molecule type" value="Genomic_DNA"/>
</dbReference>
<dbReference type="InterPro" id="IPR009057">
    <property type="entry name" value="Homeodomain-like_sf"/>
</dbReference>
<keyword evidence="7" id="KW-1185">Reference proteome</keyword>
<evidence type="ECO:0000256" key="2">
    <source>
        <dbReference type="ARBA" id="ARBA00023015"/>
    </source>
</evidence>
<dbReference type="Proteomes" id="UP000645257">
    <property type="component" value="Unassembled WGS sequence"/>
</dbReference>
<dbReference type="PANTHER" id="PTHR11019:SF159">
    <property type="entry name" value="TRANSCRIPTIONAL REGULATOR-RELATED"/>
    <property type="match status" value="1"/>
</dbReference>
<dbReference type="PANTHER" id="PTHR11019">
    <property type="entry name" value="HTH-TYPE TRANSCRIPTIONAL REGULATOR NIMR"/>
    <property type="match status" value="1"/>
</dbReference>
<proteinExistence type="predicted"/>
<dbReference type="InterPro" id="IPR020449">
    <property type="entry name" value="Tscrpt_reg_AraC-type_HTH"/>
</dbReference>
<evidence type="ECO:0000259" key="5">
    <source>
        <dbReference type="PROSITE" id="PS01124"/>
    </source>
</evidence>
<dbReference type="PRINTS" id="PR00032">
    <property type="entry name" value="HTHARAC"/>
</dbReference>
<reference evidence="6" key="1">
    <citation type="journal article" date="2014" name="Int. J. Syst. Evol. Microbiol.">
        <title>Complete genome sequence of Corynebacterium casei LMG S-19264T (=DSM 44701T), isolated from a smear-ripened cheese.</title>
        <authorList>
            <consortium name="US DOE Joint Genome Institute (JGI-PGF)"/>
            <person name="Walter F."/>
            <person name="Albersmeier A."/>
            <person name="Kalinowski J."/>
            <person name="Ruckert C."/>
        </authorList>
    </citation>
    <scope>NUCLEOTIDE SEQUENCE</scope>
    <source>
        <strain evidence="6">KCTC 32182</strain>
    </source>
</reference>
<gene>
    <name evidence="6" type="ORF">GCM10011289_16840</name>
</gene>
<dbReference type="Gene3D" id="1.10.10.60">
    <property type="entry name" value="Homeodomain-like"/>
    <property type="match status" value="1"/>
</dbReference>
<dbReference type="InterPro" id="IPR011051">
    <property type="entry name" value="RmlC_Cupin_sf"/>
</dbReference>
<sequence length="253" mass="27673">MPAGLFCERIRHPLGDPTPLHAHAEGQLFWLRDGALIVHEASGRSTFTAGQTGWIPAGMPHWTSGHGRVDGWACRLDTPFAPALPDTACRLEASSLLPALLERLASDEPQGDARNRLVGVLLDEIVAARKVQCRLPYPAEARLRRLADALIATPGDTRTLAQWALFAGVSERSLSRRFPAETGMTFERWRHAARLDLACTRLARGETVQDVAHALGYSTASAFISAFRKAFGIPPGQYGRLTHENQPDISKPE</sequence>
<dbReference type="InterPro" id="IPR018062">
    <property type="entry name" value="HTH_AraC-typ_CS"/>
</dbReference>
<dbReference type="FunFam" id="1.10.10.60:FF:000132">
    <property type="entry name" value="AraC family transcriptional regulator"/>
    <property type="match status" value="1"/>
</dbReference>
<dbReference type="InterPro" id="IPR014710">
    <property type="entry name" value="RmlC-like_jellyroll"/>
</dbReference>
<dbReference type="SUPFAM" id="SSF51182">
    <property type="entry name" value="RmlC-like cupins"/>
    <property type="match status" value="1"/>
</dbReference>
<evidence type="ECO:0000256" key="4">
    <source>
        <dbReference type="ARBA" id="ARBA00023163"/>
    </source>
</evidence>
<keyword evidence="1" id="KW-0678">Repressor</keyword>
<evidence type="ECO:0000256" key="3">
    <source>
        <dbReference type="ARBA" id="ARBA00023125"/>
    </source>
</evidence>
<feature type="domain" description="HTH araC/xylS-type" evidence="5">
    <location>
        <begin position="141"/>
        <end position="241"/>
    </location>
</feature>
<evidence type="ECO:0000256" key="1">
    <source>
        <dbReference type="ARBA" id="ARBA00022491"/>
    </source>
</evidence>
<dbReference type="PROSITE" id="PS01124">
    <property type="entry name" value="HTH_ARAC_FAMILY_2"/>
    <property type="match status" value="1"/>
</dbReference>
<dbReference type="RefSeq" id="WP_189533234.1">
    <property type="nucleotide sequence ID" value="NZ_BMYX01000007.1"/>
</dbReference>
<keyword evidence="4" id="KW-0804">Transcription</keyword>
<comment type="caution">
    <text evidence="6">The sequence shown here is derived from an EMBL/GenBank/DDBJ whole genome shotgun (WGS) entry which is preliminary data.</text>
</comment>
<evidence type="ECO:0000313" key="7">
    <source>
        <dbReference type="Proteomes" id="UP000645257"/>
    </source>
</evidence>
<dbReference type="PROSITE" id="PS00041">
    <property type="entry name" value="HTH_ARAC_FAMILY_1"/>
    <property type="match status" value="1"/>
</dbReference>
<accession>A0A918P2J4</accession>
<dbReference type="AlphaFoldDB" id="A0A918P2J4"/>
<dbReference type="Gene3D" id="2.60.120.10">
    <property type="entry name" value="Jelly Rolls"/>
    <property type="match status" value="1"/>
</dbReference>